<keyword evidence="2" id="KW-1185">Reference proteome</keyword>
<sequence length="185" mass="20682">MSFRTCWGRVEKFLVAGEKEIIHTKPFFFIVVSAAICTDHLLEVDQRELQAWEESHCMILGFRATLDFCTSQATSVDTTCASVDTLSQIAQKVFWELSLVSTLPDPVSTLLDQTCWGRAEKFLVAGEKEIIHTKPFFFLVVSAAICTDHLLEVDQSTVSTPAWVVSTLPLQDIACFGSVHYIMSI</sequence>
<dbReference type="Proteomes" id="UP000652761">
    <property type="component" value="Unassembled WGS sequence"/>
</dbReference>
<gene>
    <name evidence="1" type="ORF">Taro_032666</name>
</gene>
<proteinExistence type="predicted"/>
<reference evidence="1" key="1">
    <citation type="submission" date="2017-07" db="EMBL/GenBank/DDBJ databases">
        <title>Taro Niue Genome Assembly and Annotation.</title>
        <authorList>
            <person name="Atibalentja N."/>
            <person name="Keating K."/>
            <person name="Fields C.J."/>
        </authorList>
    </citation>
    <scope>NUCLEOTIDE SEQUENCE</scope>
    <source>
        <strain evidence="1">Niue_2</strain>
        <tissue evidence="1">Leaf</tissue>
    </source>
</reference>
<organism evidence="1 2">
    <name type="scientific">Colocasia esculenta</name>
    <name type="common">Wild taro</name>
    <name type="synonym">Arum esculentum</name>
    <dbReference type="NCBI Taxonomy" id="4460"/>
    <lineage>
        <taxon>Eukaryota</taxon>
        <taxon>Viridiplantae</taxon>
        <taxon>Streptophyta</taxon>
        <taxon>Embryophyta</taxon>
        <taxon>Tracheophyta</taxon>
        <taxon>Spermatophyta</taxon>
        <taxon>Magnoliopsida</taxon>
        <taxon>Liliopsida</taxon>
        <taxon>Araceae</taxon>
        <taxon>Aroideae</taxon>
        <taxon>Colocasieae</taxon>
        <taxon>Colocasia</taxon>
    </lineage>
</organism>
<accession>A0A843VRX4</accession>
<protein>
    <submittedName>
        <fullName evidence="1">Uncharacterized protein</fullName>
    </submittedName>
</protein>
<evidence type="ECO:0000313" key="1">
    <source>
        <dbReference type="EMBL" id="MQL99941.1"/>
    </source>
</evidence>
<dbReference type="EMBL" id="NMUH01002432">
    <property type="protein sequence ID" value="MQL99941.1"/>
    <property type="molecule type" value="Genomic_DNA"/>
</dbReference>
<comment type="caution">
    <text evidence="1">The sequence shown here is derived from an EMBL/GenBank/DDBJ whole genome shotgun (WGS) entry which is preliminary data.</text>
</comment>
<evidence type="ECO:0000313" key="2">
    <source>
        <dbReference type="Proteomes" id="UP000652761"/>
    </source>
</evidence>
<name>A0A843VRX4_COLES</name>
<dbReference type="AlphaFoldDB" id="A0A843VRX4"/>